<proteinExistence type="predicted"/>
<name>A0A6A7AYU7_9PLEO</name>
<gene>
    <name evidence="2" type="ORF">T440DRAFT_539773</name>
</gene>
<protein>
    <submittedName>
        <fullName evidence="2">Uncharacterized protein</fullName>
    </submittedName>
</protein>
<organism evidence="2 3">
    <name type="scientific">Plenodomus tracheiphilus IPT5</name>
    <dbReference type="NCBI Taxonomy" id="1408161"/>
    <lineage>
        <taxon>Eukaryota</taxon>
        <taxon>Fungi</taxon>
        <taxon>Dikarya</taxon>
        <taxon>Ascomycota</taxon>
        <taxon>Pezizomycotina</taxon>
        <taxon>Dothideomycetes</taxon>
        <taxon>Pleosporomycetidae</taxon>
        <taxon>Pleosporales</taxon>
        <taxon>Pleosporineae</taxon>
        <taxon>Leptosphaeriaceae</taxon>
        <taxon>Plenodomus</taxon>
    </lineage>
</organism>
<dbReference type="AlphaFoldDB" id="A0A6A7AYU7"/>
<evidence type="ECO:0000256" key="1">
    <source>
        <dbReference type="SAM" id="MobiDB-lite"/>
    </source>
</evidence>
<dbReference type="EMBL" id="MU006327">
    <property type="protein sequence ID" value="KAF2847239.1"/>
    <property type="molecule type" value="Genomic_DNA"/>
</dbReference>
<feature type="compositionally biased region" description="Polar residues" evidence="1">
    <location>
        <begin position="56"/>
        <end position="71"/>
    </location>
</feature>
<feature type="compositionally biased region" description="Polar residues" evidence="1">
    <location>
        <begin position="82"/>
        <end position="96"/>
    </location>
</feature>
<keyword evidence="3" id="KW-1185">Reference proteome</keyword>
<sequence>MAAETPLPGSARLIACCTSHGDSFRLSIASCPSCARPGPPQTLSRPASGRAPGATACTTRPRPSSQQTSRPARSFLARHGARTTQAPFHKQNSWASAPTGREPSARNAHSTSTRGARHSFPVPLAFASPSPIRGDARPPALDPIPGCWCEIAIDGGWRFTDGRDVCSAPSIQLVAAR</sequence>
<dbReference type="Proteomes" id="UP000799423">
    <property type="component" value="Unassembled WGS sequence"/>
</dbReference>
<evidence type="ECO:0000313" key="2">
    <source>
        <dbReference type="EMBL" id="KAF2847239.1"/>
    </source>
</evidence>
<evidence type="ECO:0000313" key="3">
    <source>
        <dbReference type="Proteomes" id="UP000799423"/>
    </source>
</evidence>
<reference evidence="2" key="1">
    <citation type="submission" date="2020-01" db="EMBL/GenBank/DDBJ databases">
        <authorList>
            <consortium name="DOE Joint Genome Institute"/>
            <person name="Haridas S."/>
            <person name="Albert R."/>
            <person name="Binder M."/>
            <person name="Bloem J."/>
            <person name="Labutti K."/>
            <person name="Salamov A."/>
            <person name="Andreopoulos B."/>
            <person name="Baker S.E."/>
            <person name="Barry K."/>
            <person name="Bills G."/>
            <person name="Bluhm B.H."/>
            <person name="Cannon C."/>
            <person name="Castanera R."/>
            <person name="Culley D.E."/>
            <person name="Daum C."/>
            <person name="Ezra D."/>
            <person name="Gonzalez J.B."/>
            <person name="Henrissat B."/>
            <person name="Kuo A."/>
            <person name="Liang C."/>
            <person name="Lipzen A."/>
            <person name="Lutzoni F."/>
            <person name="Magnuson J."/>
            <person name="Mondo S."/>
            <person name="Nolan M."/>
            <person name="Ohm R."/>
            <person name="Pangilinan J."/>
            <person name="Park H.-J."/>
            <person name="Ramirez L."/>
            <person name="Alfaro M."/>
            <person name="Sun H."/>
            <person name="Tritt A."/>
            <person name="Yoshinaga Y."/>
            <person name="Zwiers L.-H."/>
            <person name="Turgeon B.G."/>
            <person name="Goodwin S.B."/>
            <person name="Spatafora J.W."/>
            <person name="Crous P.W."/>
            <person name="Grigoriev I.V."/>
        </authorList>
    </citation>
    <scope>NUCLEOTIDE SEQUENCE</scope>
    <source>
        <strain evidence="2">IPT5</strain>
    </source>
</reference>
<accession>A0A6A7AYU7</accession>
<feature type="region of interest" description="Disordered" evidence="1">
    <location>
        <begin position="35"/>
        <end position="117"/>
    </location>
</feature>